<dbReference type="GO" id="GO:0003824">
    <property type="term" value="F:catalytic activity"/>
    <property type="evidence" value="ECO:0007669"/>
    <property type="project" value="InterPro"/>
</dbReference>
<gene>
    <name evidence="2" type="ORF">DL346_11760</name>
</gene>
<accession>A0A328U3Q5</accession>
<dbReference type="PANTHER" id="PTHR41349:SF1">
    <property type="entry name" value="PROTEIN CBG08683"/>
    <property type="match status" value="1"/>
</dbReference>
<protein>
    <recommendedName>
        <fullName evidence="1">Endonuclease/exonuclease/phosphatase domain-containing protein</fullName>
    </recommendedName>
</protein>
<evidence type="ECO:0000313" key="3">
    <source>
        <dbReference type="Proteomes" id="UP000249260"/>
    </source>
</evidence>
<dbReference type="Gene3D" id="3.60.10.10">
    <property type="entry name" value="Endonuclease/exonuclease/phosphatase"/>
    <property type="match status" value="1"/>
</dbReference>
<feature type="domain" description="Endonuclease/exonuclease/phosphatase" evidence="1">
    <location>
        <begin position="58"/>
        <end position="302"/>
    </location>
</feature>
<sequence>MRGVLTMPLFGTLLQNDKRLRISIMLIAGIALLLFTQLRAPLVFGSPSSGETANLKIMSYNIWLGGDQITLDKTAQVIQAAGADLIGIQEGGANIPALAQKLGFYYDIGQAILSRYPIIKSGNPDYVYIEVKPGKVVAFSNVHLLAYPYGPYDIRDGISLETVLNNEQNIHMQEMKSRFENLPDLAHHGIAVFLTGDFNVPSHLDWIDATKSSHFGITVNWPVSTKLEQLQFRDSYREIHSNPVTHPAYTWTSEIRYPYPNEVHDRIDFVYAAGPSVTTNSQVVGENGPYSDIVVTPWPSDHRAMLSTFTAQLAPIPEIPVSTTTVATDKADYVQGESIAVSYTNAYGPKDWVGIYPTGTEVNPDIPSIQWQYIGDADGGTLTFDSSTLAPGTYDAVLLYNDGYQELKRTTFQVTAP</sequence>
<dbReference type="AlphaFoldDB" id="A0A328U3Q5"/>
<dbReference type="SUPFAM" id="SSF56219">
    <property type="entry name" value="DNase I-like"/>
    <property type="match status" value="1"/>
</dbReference>
<keyword evidence="3" id="KW-1185">Reference proteome</keyword>
<dbReference type="InterPro" id="IPR005135">
    <property type="entry name" value="Endo/exonuclease/phosphatase"/>
</dbReference>
<name>A0A328U3Q5_9BACL</name>
<dbReference type="EMBL" id="QLUW01000002">
    <property type="protein sequence ID" value="RAP76091.1"/>
    <property type="molecule type" value="Genomic_DNA"/>
</dbReference>
<dbReference type="OrthoDB" id="9812856at2"/>
<dbReference type="Pfam" id="PF03372">
    <property type="entry name" value="Exo_endo_phos"/>
    <property type="match status" value="1"/>
</dbReference>
<dbReference type="InterPro" id="IPR036691">
    <property type="entry name" value="Endo/exonu/phosph_ase_sf"/>
</dbReference>
<organism evidence="2 3">
    <name type="scientific">Paenibacillus montanisoli</name>
    <dbReference type="NCBI Taxonomy" id="2081970"/>
    <lineage>
        <taxon>Bacteria</taxon>
        <taxon>Bacillati</taxon>
        <taxon>Bacillota</taxon>
        <taxon>Bacilli</taxon>
        <taxon>Bacillales</taxon>
        <taxon>Paenibacillaceae</taxon>
        <taxon>Paenibacillus</taxon>
    </lineage>
</organism>
<evidence type="ECO:0000259" key="1">
    <source>
        <dbReference type="Pfam" id="PF03372"/>
    </source>
</evidence>
<proteinExistence type="predicted"/>
<dbReference type="PANTHER" id="PTHR41349">
    <property type="match status" value="1"/>
</dbReference>
<evidence type="ECO:0000313" key="2">
    <source>
        <dbReference type="EMBL" id="RAP76091.1"/>
    </source>
</evidence>
<reference evidence="2 3" key="1">
    <citation type="submission" date="2018-06" db="EMBL/GenBank/DDBJ databases">
        <title>Paenibacillus montanisoli sp. nov., isolated from mountain area soil.</title>
        <authorList>
            <person name="Wu M."/>
        </authorList>
    </citation>
    <scope>NUCLEOTIDE SEQUENCE [LARGE SCALE GENOMIC DNA]</scope>
    <source>
        <strain evidence="2 3">RA17</strain>
    </source>
</reference>
<dbReference type="Proteomes" id="UP000249260">
    <property type="component" value="Unassembled WGS sequence"/>
</dbReference>
<comment type="caution">
    <text evidence="2">The sequence shown here is derived from an EMBL/GenBank/DDBJ whole genome shotgun (WGS) entry which is preliminary data.</text>
</comment>